<reference evidence="2" key="1">
    <citation type="submission" date="2017-09" db="EMBL/GenBank/DDBJ databases">
        <title>Depth-based differentiation of microbial function through sediment-hosted aquifers and enrichment of novel symbionts in the deep terrestrial subsurface.</title>
        <authorList>
            <person name="Probst A.J."/>
            <person name="Ladd B."/>
            <person name="Jarett J.K."/>
            <person name="Geller-Mcgrath D.E."/>
            <person name="Sieber C.M.K."/>
            <person name="Emerson J.B."/>
            <person name="Anantharaman K."/>
            <person name="Thomas B.C."/>
            <person name="Malmstrom R."/>
            <person name="Stieglmeier M."/>
            <person name="Klingl A."/>
            <person name="Woyke T."/>
            <person name="Ryan C.M."/>
            <person name="Banfield J.F."/>
        </authorList>
    </citation>
    <scope>NUCLEOTIDE SEQUENCE [LARGE SCALE GENOMIC DNA]</scope>
</reference>
<dbReference type="InterPro" id="IPR027417">
    <property type="entry name" value="P-loop_NTPase"/>
</dbReference>
<protein>
    <recommendedName>
        <fullName evidence="3">Cytidylate kinase-like family protein</fullName>
    </recommendedName>
</protein>
<evidence type="ECO:0000313" key="1">
    <source>
        <dbReference type="EMBL" id="PIU69294.1"/>
    </source>
</evidence>
<evidence type="ECO:0000313" key="2">
    <source>
        <dbReference type="Proteomes" id="UP000229916"/>
    </source>
</evidence>
<comment type="caution">
    <text evidence="1">The sequence shown here is derived from an EMBL/GenBank/DDBJ whole genome shotgun (WGS) entry which is preliminary data.</text>
</comment>
<dbReference type="EMBL" id="PEWD01000009">
    <property type="protein sequence ID" value="PIU69294.1"/>
    <property type="molecule type" value="Genomic_DNA"/>
</dbReference>
<organism evidence="1 2">
    <name type="scientific">candidate division WWE3 bacterium CG06_land_8_20_14_3_00_42_16</name>
    <dbReference type="NCBI Taxonomy" id="1975083"/>
    <lineage>
        <taxon>Bacteria</taxon>
        <taxon>Katanobacteria</taxon>
    </lineage>
</organism>
<name>A0A2M7APJ0_UNCKA</name>
<evidence type="ECO:0008006" key="3">
    <source>
        <dbReference type="Google" id="ProtNLM"/>
    </source>
</evidence>
<gene>
    <name evidence="1" type="ORF">COS81_00575</name>
</gene>
<proteinExistence type="predicted"/>
<dbReference type="AlphaFoldDB" id="A0A2M7APJ0"/>
<dbReference type="Pfam" id="PF13189">
    <property type="entry name" value="Cytidylate_kin2"/>
    <property type="match status" value="1"/>
</dbReference>
<accession>A0A2M7APJ0</accession>
<sequence length="236" mass="27407">MSEEKAMETGKTLTELTEEQVKEWMATTQKKVQQKEIKRGPVITISREWGSGGSKVAYLLKDKFGKPWQVWDKEILDEIQKNTEVNREVIESLDEKSKSAFENFVDNIFAGTGRYFGIDDYRVNLVKVISRIGHFGYAVILGRGANFILPDAFRVRIVASRRKRVDVMEKYEEVSESEALLLMRRSDHEREDFVQRYFNSNINDPWNYDLCVKTSYLSPEAIAEMITLGVKEKFQL</sequence>
<dbReference type="Gene3D" id="3.40.50.300">
    <property type="entry name" value="P-loop containing nucleotide triphosphate hydrolases"/>
    <property type="match status" value="1"/>
</dbReference>
<dbReference type="Proteomes" id="UP000229916">
    <property type="component" value="Unassembled WGS sequence"/>
</dbReference>